<dbReference type="InterPro" id="IPR002716">
    <property type="entry name" value="PIN_dom"/>
</dbReference>
<dbReference type="AlphaFoldDB" id="A0A0G0TTX9"/>
<dbReference type="STRING" id="1618408.UU23_C0001G0035"/>
<name>A0A0G0TTX9_9BACT</name>
<comment type="caution">
    <text evidence="2">The sequence shown here is derived from an EMBL/GenBank/DDBJ whole genome shotgun (WGS) entry which is preliminary data.</text>
</comment>
<protein>
    <recommendedName>
        <fullName evidence="1">PIN domain-containing protein</fullName>
    </recommendedName>
</protein>
<gene>
    <name evidence="2" type="ORF">UU23_C0001G0035</name>
</gene>
<dbReference type="EMBL" id="LBZV01000001">
    <property type="protein sequence ID" value="KKR78271.1"/>
    <property type="molecule type" value="Genomic_DNA"/>
</dbReference>
<dbReference type="Proteomes" id="UP000034292">
    <property type="component" value="Unassembled WGS sequence"/>
</dbReference>
<reference evidence="2 3" key="1">
    <citation type="journal article" date="2015" name="Nature">
        <title>rRNA introns, odd ribosomes, and small enigmatic genomes across a large radiation of phyla.</title>
        <authorList>
            <person name="Brown C.T."/>
            <person name="Hug L.A."/>
            <person name="Thomas B.C."/>
            <person name="Sharon I."/>
            <person name="Castelle C.J."/>
            <person name="Singh A."/>
            <person name="Wilkins M.J."/>
            <person name="Williams K.H."/>
            <person name="Banfield J.F."/>
        </authorList>
    </citation>
    <scope>NUCLEOTIDE SEQUENCE [LARGE SCALE GENOMIC DNA]</scope>
</reference>
<dbReference type="Gene3D" id="3.40.50.1010">
    <property type="entry name" value="5'-nuclease"/>
    <property type="match status" value="1"/>
</dbReference>
<organism evidence="2 3">
    <name type="scientific">Candidatus Curtissbacteria bacterium GW2011_GWA1_40_9</name>
    <dbReference type="NCBI Taxonomy" id="1618408"/>
    <lineage>
        <taxon>Bacteria</taxon>
        <taxon>Candidatus Curtissiibacteriota</taxon>
    </lineage>
</organism>
<evidence type="ECO:0000259" key="1">
    <source>
        <dbReference type="Pfam" id="PF01850"/>
    </source>
</evidence>
<evidence type="ECO:0000313" key="3">
    <source>
        <dbReference type="Proteomes" id="UP000034292"/>
    </source>
</evidence>
<accession>A0A0G0TTX9</accession>
<sequence length="130" mass="15112">MVKNLIDTNLIIRFLVNDNPQKVSRVEHLLRDKNNKNVLLDTIVAEIIWVLLSYYSIEKEEIVEKVRALIHVDTIDCNAFLINRALTIWEKNLISYIDAYLAAVAELGNMTLYTYDKRLRVIPTIVVKEP</sequence>
<dbReference type="SUPFAM" id="SSF88723">
    <property type="entry name" value="PIN domain-like"/>
    <property type="match status" value="1"/>
</dbReference>
<dbReference type="InterPro" id="IPR029060">
    <property type="entry name" value="PIN-like_dom_sf"/>
</dbReference>
<evidence type="ECO:0000313" key="2">
    <source>
        <dbReference type="EMBL" id="KKR78271.1"/>
    </source>
</evidence>
<feature type="domain" description="PIN" evidence="1">
    <location>
        <begin position="5"/>
        <end position="122"/>
    </location>
</feature>
<proteinExistence type="predicted"/>
<dbReference type="Pfam" id="PF01850">
    <property type="entry name" value="PIN"/>
    <property type="match status" value="1"/>
</dbReference>